<dbReference type="EMBL" id="CM037623">
    <property type="protein sequence ID" value="KAH7988268.1"/>
    <property type="molecule type" value="Genomic_DNA"/>
</dbReference>
<proteinExistence type="predicted"/>
<protein>
    <submittedName>
        <fullName evidence="1">Sorbin and SH3 domain-containing protein 2</fullName>
    </submittedName>
</protein>
<keyword evidence="2" id="KW-1185">Reference proteome</keyword>
<dbReference type="Proteomes" id="UP000827872">
    <property type="component" value="Linkage Group LG10"/>
</dbReference>
<evidence type="ECO:0000313" key="1">
    <source>
        <dbReference type="EMBL" id="KAH7988268.1"/>
    </source>
</evidence>
<comment type="caution">
    <text evidence="1">The sequence shown here is derived from an EMBL/GenBank/DDBJ whole genome shotgun (WGS) entry which is preliminary data.</text>
</comment>
<accession>A0ACB8E7L4</accession>
<name>A0ACB8E7L4_9SAUR</name>
<evidence type="ECO:0000313" key="2">
    <source>
        <dbReference type="Proteomes" id="UP000827872"/>
    </source>
</evidence>
<organism evidence="1 2">
    <name type="scientific">Sphaerodactylus townsendi</name>
    <dbReference type="NCBI Taxonomy" id="933632"/>
    <lineage>
        <taxon>Eukaryota</taxon>
        <taxon>Metazoa</taxon>
        <taxon>Chordata</taxon>
        <taxon>Craniata</taxon>
        <taxon>Vertebrata</taxon>
        <taxon>Euteleostomi</taxon>
        <taxon>Lepidosauria</taxon>
        <taxon>Squamata</taxon>
        <taxon>Bifurcata</taxon>
        <taxon>Gekkota</taxon>
        <taxon>Sphaerodactylidae</taxon>
        <taxon>Sphaerodactylus</taxon>
    </lineage>
</organism>
<sequence length="66" mass="7831">MAESYPLTLAWFQVLYNYTPRNEDELELREGDIIDVMEKCDDGWFVGTSRRTKFFGTFPGNYVKRL</sequence>
<gene>
    <name evidence="1" type="primary">SORBS2</name>
    <name evidence="1" type="ORF">K3G42_012416</name>
</gene>
<reference evidence="1" key="1">
    <citation type="submission" date="2021-08" db="EMBL/GenBank/DDBJ databases">
        <title>The first chromosome-level gecko genome reveals the dynamic sex chromosomes of Neotropical dwarf geckos (Sphaerodactylidae: Sphaerodactylus).</title>
        <authorList>
            <person name="Pinto B.J."/>
            <person name="Keating S.E."/>
            <person name="Gamble T."/>
        </authorList>
    </citation>
    <scope>NUCLEOTIDE SEQUENCE</scope>
    <source>
        <strain evidence="1">TG3544</strain>
    </source>
</reference>